<name>A0ACD5XRE2_AVESA</name>
<evidence type="ECO:0000313" key="2">
    <source>
        <dbReference type="Proteomes" id="UP001732700"/>
    </source>
</evidence>
<evidence type="ECO:0000313" key="1">
    <source>
        <dbReference type="EnsemblPlants" id="AVESA.00010b.r2.5AG0839890.2.CDS"/>
    </source>
</evidence>
<protein>
    <submittedName>
        <fullName evidence="1">Uncharacterized protein</fullName>
    </submittedName>
</protein>
<accession>A0ACD5XRE2</accession>
<keyword evidence="2" id="KW-1185">Reference proteome</keyword>
<proteinExistence type="predicted"/>
<sequence length="744" mass="84715">MATNPGILSEWPWKRLGSFKYLVLAPWVVHGCHVAATKGWRELDLGYVAILPSMLLRALHDQAWITTSRLHNASGKHQIIDRGIEFDQVDREQNWDDQIILSAILLLLGAVYMPGGQHLPLWRTDGAVLLVLLHAGPVEFIYYWFHRALHHHFLYTRYHSHHHASIVTEPITSVIHPFAELLAYQLLFSIPMITCALTGTASIITFEIYVIYIDFMNNMGHCNFELVPNWLFKWIPPLKYLMYTPSFHSLHHTQFRTNYSLFMPFYDYIYKSMDKSSDILYENSLKDKEKEVDVVHLTHLTSLQSIYHIRTGFAHYASKPYTSMWLLQIMWPVSWFSRVLAWAYGSWFTVESNVMKKLRMQSWAIPRYSFHYGLNKEKEAINDLIEKAIYEAGKKGAKVVSLGLLNQAHSLNGSGELYLQKYPKFGLRLVDGTSLAAAVVINGIPRGTNQVILAGKISKVARTVASALCKKNVKVIVTNKQDYDILKPCIPENVTNNLLLSTTATAEVWLIGDGLDAAEQYRAHKGTQFIPYSQFPPKMVRKDCCTYLTTPAMGVPKSMQNVHSCENWLPRRVMSASRIAGIVHALEGWNEDECGDTVLDMDKVWSAAIMHGFHPVTQVQCVDYWTGCPDTQRSTSGFCLYLGDNLVSWSSKRKVTVSRSFDEAEYKVVAHSVAEVIWIRQLLAELHQPLARATIVYCDNISTVYMASNPIQHPQTKHIEIDIHFVCEKVALCDVRVLHVPTSA</sequence>
<organism evidence="1 2">
    <name type="scientific">Avena sativa</name>
    <name type="common">Oat</name>
    <dbReference type="NCBI Taxonomy" id="4498"/>
    <lineage>
        <taxon>Eukaryota</taxon>
        <taxon>Viridiplantae</taxon>
        <taxon>Streptophyta</taxon>
        <taxon>Embryophyta</taxon>
        <taxon>Tracheophyta</taxon>
        <taxon>Spermatophyta</taxon>
        <taxon>Magnoliopsida</taxon>
        <taxon>Liliopsida</taxon>
        <taxon>Poales</taxon>
        <taxon>Poaceae</taxon>
        <taxon>BOP clade</taxon>
        <taxon>Pooideae</taxon>
        <taxon>Poodae</taxon>
        <taxon>Poeae</taxon>
        <taxon>Poeae Chloroplast Group 1 (Aveneae type)</taxon>
        <taxon>Aveninae</taxon>
        <taxon>Avena</taxon>
    </lineage>
</organism>
<reference evidence="1" key="2">
    <citation type="submission" date="2025-09" db="UniProtKB">
        <authorList>
            <consortium name="EnsemblPlants"/>
        </authorList>
    </citation>
    <scope>IDENTIFICATION</scope>
</reference>
<reference evidence="1" key="1">
    <citation type="submission" date="2021-05" db="EMBL/GenBank/DDBJ databases">
        <authorList>
            <person name="Scholz U."/>
            <person name="Mascher M."/>
            <person name="Fiebig A."/>
        </authorList>
    </citation>
    <scope>NUCLEOTIDE SEQUENCE [LARGE SCALE GENOMIC DNA]</scope>
</reference>
<dbReference type="Proteomes" id="UP001732700">
    <property type="component" value="Chromosome 5A"/>
</dbReference>
<dbReference type="EnsemblPlants" id="AVESA.00010b.r2.5AG0839890.2">
    <property type="protein sequence ID" value="AVESA.00010b.r2.5AG0839890.2.CDS"/>
    <property type="gene ID" value="AVESA.00010b.r2.5AG0839890"/>
</dbReference>